<protein>
    <submittedName>
        <fullName evidence="2">Uncharacterized protein</fullName>
    </submittedName>
</protein>
<evidence type="ECO:0000313" key="3">
    <source>
        <dbReference type="Proteomes" id="UP000019277"/>
    </source>
</evidence>
<organism evidence="2 3">
    <name type="scientific">Actinokineospora spheciospongiae</name>
    <dbReference type="NCBI Taxonomy" id="909613"/>
    <lineage>
        <taxon>Bacteria</taxon>
        <taxon>Bacillati</taxon>
        <taxon>Actinomycetota</taxon>
        <taxon>Actinomycetes</taxon>
        <taxon>Pseudonocardiales</taxon>
        <taxon>Pseudonocardiaceae</taxon>
        <taxon>Actinokineospora</taxon>
    </lineage>
</organism>
<dbReference type="EMBL" id="AYXG01000004">
    <property type="protein sequence ID" value="EWC64582.1"/>
    <property type="molecule type" value="Genomic_DNA"/>
</dbReference>
<keyword evidence="3" id="KW-1185">Reference proteome</keyword>
<comment type="caution">
    <text evidence="2">The sequence shown here is derived from an EMBL/GenBank/DDBJ whole genome shotgun (WGS) entry which is preliminary data.</text>
</comment>
<proteinExistence type="predicted"/>
<evidence type="ECO:0000256" key="1">
    <source>
        <dbReference type="SAM" id="MobiDB-lite"/>
    </source>
</evidence>
<accession>W7J6H5</accession>
<dbReference type="STRING" id="909613.UO65_0189"/>
<dbReference type="AlphaFoldDB" id="W7J6H5"/>
<sequence>MAVPGWGEVRRVVALRAVMPAGTGSSDAVTPVVPGRGGGDQLGRGSGGRREAIRHVAECRS</sequence>
<evidence type="ECO:0000313" key="2">
    <source>
        <dbReference type="EMBL" id="EWC64582.1"/>
    </source>
</evidence>
<dbReference type="Proteomes" id="UP000019277">
    <property type="component" value="Unassembled WGS sequence"/>
</dbReference>
<feature type="compositionally biased region" description="Gly residues" evidence="1">
    <location>
        <begin position="35"/>
        <end position="46"/>
    </location>
</feature>
<feature type="region of interest" description="Disordered" evidence="1">
    <location>
        <begin position="23"/>
        <end position="61"/>
    </location>
</feature>
<name>W7J6H5_9PSEU</name>
<reference evidence="2 3" key="1">
    <citation type="journal article" date="2014" name="Genome Announc.">
        <title>Draft Genome Sequence of the Antitrypanosomally Active Sponge-Associated Bacterium Actinokineospora sp. Strain EG49.</title>
        <authorList>
            <person name="Harjes J."/>
            <person name="Ryu T."/>
            <person name="Abdelmohsen U.R."/>
            <person name="Moitinho-Silva L."/>
            <person name="Horn H."/>
            <person name="Ravasi T."/>
            <person name="Hentschel U."/>
        </authorList>
    </citation>
    <scope>NUCLEOTIDE SEQUENCE [LARGE SCALE GENOMIC DNA]</scope>
    <source>
        <strain evidence="2 3">EG49</strain>
    </source>
</reference>
<feature type="compositionally biased region" description="Basic and acidic residues" evidence="1">
    <location>
        <begin position="48"/>
        <end position="61"/>
    </location>
</feature>
<gene>
    <name evidence="2" type="ORF">UO65_0189</name>
</gene>